<dbReference type="Pfam" id="PF13412">
    <property type="entry name" value="HTH_24"/>
    <property type="match status" value="1"/>
</dbReference>
<dbReference type="Gene3D" id="1.10.10.10">
    <property type="entry name" value="Winged helix-like DNA-binding domain superfamily/Winged helix DNA-binding domain"/>
    <property type="match status" value="1"/>
</dbReference>
<evidence type="ECO:0000313" key="1">
    <source>
        <dbReference type="EMBL" id="SVE50653.1"/>
    </source>
</evidence>
<gene>
    <name evidence="1" type="ORF">METZ01_LOCUS503507</name>
</gene>
<protein>
    <recommendedName>
        <fullName evidence="2">HTH marR-type domain-containing protein</fullName>
    </recommendedName>
</protein>
<accession>A0A383E2G6</accession>
<evidence type="ECO:0008006" key="2">
    <source>
        <dbReference type="Google" id="ProtNLM"/>
    </source>
</evidence>
<dbReference type="EMBL" id="UINC01222049">
    <property type="protein sequence ID" value="SVE50653.1"/>
    <property type="molecule type" value="Genomic_DNA"/>
</dbReference>
<name>A0A383E2G6_9ZZZZ</name>
<dbReference type="InterPro" id="IPR036388">
    <property type="entry name" value="WH-like_DNA-bd_sf"/>
</dbReference>
<dbReference type="AlphaFoldDB" id="A0A383E2G6"/>
<reference evidence="1" key="1">
    <citation type="submission" date="2018-05" db="EMBL/GenBank/DDBJ databases">
        <authorList>
            <person name="Lanie J.A."/>
            <person name="Ng W.-L."/>
            <person name="Kazmierczak K.M."/>
            <person name="Andrzejewski T.M."/>
            <person name="Davidsen T.M."/>
            <person name="Wayne K.J."/>
            <person name="Tettelin H."/>
            <person name="Glass J.I."/>
            <person name="Rusch D."/>
            <person name="Podicherti R."/>
            <person name="Tsui H.-C.T."/>
            <person name="Winkler M.E."/>
        </authorList>
    </citation>
    <scope>NUCLEOTIDE SEQUENCE</scope>
</reference>
<dbReference type="InterPro" id="IPR036390">
    <property type="entry name" value="WH_DNA-bd_sf"/>
</dbReference>
<sequence>MSRKAREDAIIRDILVRVGESEHVNQRTLAKELGIALGMTNSYVKRCVRKGLIKISEIPPNRYAYYLTPQGFTEKTRLTAEFLSSSLTFFRRARVQYGDIYEQCTAA</sequence>
<proteinExistence type="predicted"/>
<organism evidence="1">
    <name type="scientific">marine metagenome</name>
    <dbReference type="NCBI Taxonomy" id="408172"/>
    <lineage>
        <taxon>unclassified sequences</taxon>
        <taxon>metagenomes</taxon>
        <taxon>ecological metagenomes</taxon>
    </lineage>
</organism>
<dbReference type="SUPFAM" id="SSF46785">
    <property type="entry name" value="Winged helix' DNA-binding domain"/>
    <property type="match status" value="1"/>
</dbReference>
<feature type="non-terminal residue" evidence="1">
    <location>
        <position position="107"/>
    </location>
</feature>